<organism evidence="1 2">
    <name type="scientific">Epilithonimonas zeae</name>
    <dbReference type="NCBI Taxonomy" id="1416779"/>
    <lineage>
        <taxon>Bacteria</taxon>
        <taxon>Pseudomonadati</taxon>
        <taxon>Bacteroidota</taxon>
        <taxon>Flavobacteriia</taxon>
        <taxon>Flavobacteriales</taxon>
        <taxon>Weeksellaceae</taxon>
        <taxon>Chryseobacterium group</taxon>
        <taxon>Epilithonimonas</taxon>
    </lineage>
</organism>
<dbReference type="Proteomes" id="UP000185207">
    <property type="component" value="Unassembled WGS sequence"/>
</dbReference>
<gene>
    <name evidence="1" type="ORF">SAMN05444409_1075</name>
</gene>
<protein>
    <submittedName>
        <fullName evidence="1">Transcriptional regulator, BadM/Rrf2 family</fullName>
    </submittedName>
</protein>
<dbReference type="PANTHER" id="PTHR33221">
    <property type="entry name" value="WINGED HELIX-TURN-HELIX TRANSCRIPTIONAL REGULATOR, RRF2 FAMILY"/>
    <property type="match status" value="1"/>
</dbReference>
<proteinExistence type="predicted"/>
<dbReference type="SUPFAM" id="SSF46785">
    <property type="entry name" value="Winged helix' DNA-binding domain"/>
    <property type="match status" value="1"/>
</dbReference>
<dbReference type="STRING" id="1416779.SAMN05444409_1075"/>
<dbReference type="Pfam" id="PF02082">
    <property type="entry name" value="Rrf2"/>
    <property type="match status" value="1"/>
</dbReference>
<dbReference type="RefSeq" id="WP_074233809.1">
    <property type="nucleotide sequence ID" value="NZ_FSRK01000001.1"/>
</dbReference>
<evidence type="ECO:0000313" key="1">
    <source>
        <dbReference type="EMBL" id="SIN90733.1"/>
    </source>
</evidence>
<dbReference type="Gene3D" id="1.10.10.10">
    <property type="entry name" value="Winged helix-like DNA-binding domain superfamily/Winged helix DNA-binding domain"/>
    <property type="match status" value="1"/>
</dbReference>
<dbReference type="GO" id="GO:0005829">
    <property type="term" value="C:cytosol"/>
    <property type="evidence" value="ECO:0007669"/>
    <property type="project" value="TreeGrafter"/>
</dbReference>
<sequence>MNNTRFATAIHILTLLAKDSQEWLTSDWIAGSVNVNPVIVRKELINLKKSGLIESRQGKVGGVRIAKNPEQINISEIYKSVKNTEVLGKRNQNPNPLCSIGKDINKNLDVLFGETDDLVFQFLNGKKLSDFTNQFG</sequence>
<dbReference type="OrthoDB" id="213028at2"/>
<dbReference type="PROSITE" id="PS51197">
    <property type="entry name" value="HTH_RRF2_2"/>
    <property type="match status" value="1"/>
</dbReference>
<dbReference type="InterPro" id="IPR030489">
    <property type="entry name" value="TR_Rrf2-type_CS"/>
</dbReference>
<reference evidence="2" key="1">
    <citation type="submission" date="2016-11" db="EMBL/GenBank/DDBJ databases">
        <authorList>
            <person name="Varghese N."/>
            <person name="Submissions S."/>
        </authorList>
    </citation>
    <scope>NUCLEOTIDE SEQUENCE [LARGE SCALE GENOMIC DNA]</scope>
    <source>
        <strain evidence="2">DSM 27623</strain>
    </source>
</reference>
<dbReference type="InterPro" id="IPR036388">
    <property type="entry name" value="WH-like_DNA-bd_sf"/>
</dbReference>
<dbReference type="PANTHER" id="PTHR33221:SF15">
    <property type="entry name" value="HTH-TYPE TRANSCRIPTIONAL REGULATOR YWGB-RELATED"/>
    <property type="match status" value="1"/>
</dbReference>
<evidence type="ECO:0000313" key="2">
    <source>
        <dbReference type="Proteomes" id="UP000185207"/>
    </source>
</evidence>
<dbReference type="InterPro" id="IPR036390">
    <property type="entry name" value="WH_DNA-bd_sf"/>
</dbReference>
<dbReference type="InterPro" id="IPR000944">
    <property type="entry name" value="Tscrpt_reg_Rrf2"/>
</dbReference>
<dbReference type="EMBL" id="FSRK01000001">
    <property type="protein sequence ID" value="SIN90733.1"/>
    <property type="molecule type" value="Genomic_DNA"/>
</dbReference>
<dbReference type="GO" id="GO:0003700">
    <property type="term" value="F:DNA-binding transcription factor activity"/>
    <property type="evidence" value="ECO:0007669"/>
    <property type="project" value="TreeGrafter"/>
</dbReference>
<keyword evidence="2" id="KW-1185">Reference proteome</keyword>
<dbReference type="AlphaFoldDB" id="A0A1N6F627"/>
<dbReference type="PROSITE" id="PS01332">
    <property type="entry name" value="HTH_RRF2_1"/>
    <property type="match status" value="1"/>
</dbReference>
<accession>A0A1N6F627</accession>
<name>A0A1N6F627_9FLAO</name>